<gene>
    <name evidence="3" type="ORF">LG52_664</name>
</gene>
<protein>
    <submittedName>
        <fullName evidence="3">Transcriptional regulator, AbrB family domain protein</fullName>
    </submittedName>
</protein>
<organism evidence="3 4">
    <name type="scientific">Geobacillus kaustophilus</name>
    <dbReference type="NCBI Taxonomy" id="1462"/>
    <lineage>
        <taxon>Bacteria</taxon>
        <taxon>Bacillati</taxon>
        <taxon>Bacillota</taxon>
        <taxon>Bacilli</taxon>
        <taxon>Bacillales</taxon>
        <taxon>Anoxybacillaceae</taxon>
        <taxon>Geobacillus</taxon>
        <taxon>Geobacillus thermoleovorans group</taxon>
    </lineage>
</organism>
<dbReference type="RefSeq" id="WP_044730918.1">
    <property type="nucleotide sequence ID" value="NZ_JYBP01000003.1"/>
</dbReference>
<dbReference type="InterPro" id="IPR037914">
    <property type="entry name" value="SpoVT-AbrB_sf"/>
</dbReference>
<feature type="domain" description="SpoVT-AbrB" evidence="2">
    <location>
        <begin position="16"/>
        <end position="62"/>
    </location>
</feature>
<dbReference type="EMBL" id="JYBP01000003">
    <property type="protein sequence ID" value="KJE29103.1"/>
    <property type="molecule type" value="Genomic_DNA"/>
</dbReference>
<dbReference type="NCBIfam" id="TIGR01439">
    <property type="entry name" value="lp_hng_hel_AbrB"/>
    <property type="match status" value="1"/>
</dbReference>
<evidence type="ECO:0000256" key="1">
    <source>
        <dbReference type="PROSITE-ProRule" id="PRU01076"/>
    </source>
</evidence>
<proteinExistence type="predicted"/>
<dbReference type="GO" id="GO:0003677">
    <property type="term" value="F:DNA binding"/>
    <property type="evidence" value="ECO:0007669"/>
    <property type="project" value="UniProtKB-UniRule"/>
</dbReference>
<reference evidence="3 4" key="1">
    <citation type="submission" date="2015-01" db="EMBL/GenBank/DDBJ databases">
        <authorList>
            <person name="Filippidou S."/>
            <person name="Jeanneret N."/>
            <person name="Russel-Delif L."/>
            <person name="Junier T."/>
            <person name="Wunderlin T."/>
            <person name="Molina V."/>
            <person name="Johnson S.L."/>
            <person name="Davenport K.W."/>
            <person name="Chain P.S."/>
            <person name="Dorador C."/>
            <person name="Junier P."/>
        </authorList>
    </citation>
    <scope>NUCLEOTIDE SEQUENCE [LARGE SCALE GENOMIC DNA]</scope>
    <source>
        <strain evidence="3 4">Et7/4</strain>
    </source>
</reference>
<dbReference type="AlphaFoldDB" id="A0A0D8BY38"/>
<comment type="caution">
    <text evidence="3">The sequence shown here is derived from an EMBL/GenBank/DDBJ whole genome shotgun (WGS) entry which is preliminary data.</text>
</comment>
<dbReference type="Gene3D" id="2.10.260.10">
    <property type="match status" value="1"/>
</dbReference>
<evidence type="ECO:0000313" key="4">
    <source>
        <dbReference type="Proteomes" id="UP000032522"/>
    </source>
</evidence>
<evidence type="ECO:0000259" key="2">
    <source>
        <dbReference type="PROSITE" id="PS51740"/>
    </source>
</evidence>
<name>A0A0D8BY38_GEOKU</name>
<dbReference type="SMART" id="SM00966">
    <property type="entry name" value="SpoVT_AbrB"/>
    <property type="match status" value="1"/>
</dbReference>
<dbReference type="Proteomes" id="UP000032522">
    <property type="component" value="Unassembled WGS sequence"/>
</dbReference>
<evidence type="ECO:0000313" key="3">
    <source>
        <dbReference type="EMBL" id="KJE29103.1"/>
    </source>
</evidence>
<dbReference type="SUPFAM" id="SSF89447">
    <property type="entry name" value="AbrB/MazE/MraZ-like"/>
    <property type="match status" value="1"/>
</dbReference>
<dbReference type="Pfam" id="PF04014">
    <property type="entry name" value="MazE_antitoxin"/>
    <property type="match status" value="1"/>
</dbReference>
<dbReference type="InterPro" id="IPR007159">
    <property type="entry name" value="SpoVT-AbrB_dom"/>
</dbReference>
<dbReference type="PATRIC" id="fig|1462.6.peg.808"/>
<accession>A0A0D8BY38</accession>
<dbReference type="OrthoDB" id="9811597at2"/>
<dbReference type="PROSITE" id="PS51740">
    <property type="entry name" value="SPOVT_ABRB"/>
    <property type="match status" value="1"/>
</dbReference>
<keyword evidence="1" id="KW-0238">DNA-binding</keyword>
<sequence>MEKMNVSDQPSPIVMKATSKLSSRGQVVIPAEIRKTLGLAEGDDLTFIVNEDGEIKVEVTKKYRLSELIGILKTNQPFRPVEEIRDEVYRTMGAKELKDGEEN</sequence>